<proteinExistence type="predicted"/>
<dbReference type="OrthoDB" id="2150604at2759"/>
<dbReference type="Gene3D" id="3.30.559.10">
    <property type="entry name" value="Chloramphenicol acetyltransferase-like domain"/>
    <property type="match status" value="1"/>
</dbReference>
<dbReference type="SUPFAM" id="SSF52777">
    <property type="entry name" value="CoA-dependent acyltransferases"/>
    <property type="match status" value="1"/>
</dbReference>
<organism evidence="1 2">
    <name type="scientific">Lophiotrema nucula</name>
    <dbReference type="NCBI Taxonomy" id="690887"/>
    <lineage>
        <taxon>Eukaryota</taxon>
        <taxon>Fungi</taxon>
        <taxon>Dikarya</taxon>
        <taxon>Ascomycota</taxon>
        <taxon>Pezizomycotina</taxon>
        <taxon>Dothideomycetes</taxon>
        <taxon>Pleosporomycetidae</taxon>
        <taxon>Pleosporales</taxon>
        <taxon>Lophiotremataceae</taxon>
        <taxon>Lophiotrema</taxon>
    </lineage>
</organism>
<sequence>MSSINWQGITSTSTVVHLSSVGIPFLIVSLATQSASADLAGAVNSAIARVVAQAPILQVGILGSESKKPVWIHLGRLDLNEHVQYVSLDDSAGSEQAVQDTIESQLDTRFFKLEDRPGWRATVFKHTEVQFIDILFTWNHPHGDGMSGKIFHELLLKTLRTKTPEDSLKSLSDCKLVFSDSSVKFPPATEQLVAMPISPLFLVKALWNDNKPTSVFKTPTNADWAPISSMPYKTRFRVFDVETSVTSNVLAACRHHKTTLTALLHGLTLVSLSSHIDDAKATAFASSTAIDQRRFLPSDHADFPWLEPTKTIANYVSIMDHEFNNMLVGRIRQQIGANKQKHLLSRDLLGNVWSTSARVRREIQRRLDDRLKNDLVGLMKFVPD</sequence>
<dbReference type="PANTHER" id="PTHR28037:SF1">
    <property type="entry name" value="ALCOHOL O-ACETYLTRANSFERASE 1-RELATED"/>
    <property type="match status" value="1"/>
</dbReference>
<accession>A0A6A5ZC90</accession>
<evidence type="ECO:0000313" key="2">
    <source>
        <dbReference type="Proteomes" id="UP000799770"/>
    </source>
</evidence>
<dbReference type="Pfam" id="PF07247">
    <property type="entry name" value="AATase"/>
    <property type="match status" value="1"/>
</dbReference>
<dbReference type="AlphaFoldDB" id="A0A6A5ZC90"/>
<dbReference type="Gene3D" id="3.30.559.30">
    <property type="entry name" value="Nonribosomal peptide synthetase, condensation domain"/>
    <property type="match status" value="1"/>
</dbReference>
<keyword evidence="2" id="KW-1185">Reference proteome</keyword>
<dbReference type="InterPro" id="IPR023213">
    <property type="entry name" value="CAT-like_dom_sf"/>
</dbReference>
<reference evidence="1" key="1">
    <citation type="journal article" date="2020" name="Stud. Mycol.">
        <title>101 Dothideomycetes genomes: a test case for predicting lifestyles and emergence of pathogens.</title>
        <authorList>
            <person name="Haridas S."/>
            <person name="Albert R."/>
            <person name="Binder M."/>
            <person name="Bloem J."/>
            <person name="Labutti K."/>
            <person name="Salamov A."/>
            <person name="Andreopoulos B."/>
            <person name="Baker S."/>
            <person name="Barry K."/>
            <person name="Bills G."/>
            <person name="Bluhm B."/>
            <person name="Cannon C."/>
            <person name="Castanera R."/>
            <person name="Culley D."/>
            <person name="Daum C."/>
            <person name="Ezra D."/>
            <person name="Gonzalez J."/>
            <person name="Henrissat B."/>
            <person name="Kuo A."/>
            <person name="Liang C."/>
            <person name="Lipzen A."/>
            <person name="Lutzoni F."/>
            <person name="Magnuson J."/>
            <person name="Mondo S."/>
            <person name="Nolan M."/>
            <person name="Ohm R."/>
            <person name="Pangilinan J."/>
            <person name="Park H.-J."/>
            <person name="Ramirez L."/>
            <person name="Alfaro M."/>
            <person name="Sun H."/>
            <person name="Tritt A."/>
            <person name="Yoshinaga Y."/>
            <person name="Zwiers L.-H."/>
            <person name="Turgeon B."/>
            <person name="Goodwin S."/>
            <person name="Spatafora J."/>
            <person name="Crous P."/>
            <person name="Grigoriev I."/>
        </authorList>
    </citation>
    <scope>NUCLEOTIDE SEQUENCE</scope>
    <source>
        <strain evidence="1">CBS 627.86</strain>
    </source>
</reference>
<dbReference type="Proteomes" id="UP000799770">
    <property type="component" value="Unassembled WGS sequence"/>
</dbReference>
<dbReference type="PANTHER" id="PTHR28037">
    <property type="entry name" value="ALCOHOL O-ACETYLTRANSFERASE 1-RELATED"/>
    <property type="match status" value="1"/>
</dbReference>
<keyword evidence="1" id="KW-0808">Transferase</keyword>
<evidence type="ECO:0000313" key="1">
    <source>
        <dbReference type="EMBL" id="KAF2117149.1"/>
    </source>
</evidence>
<dbReference type="InterPro" id="IPR010828">
    <property type="entry name" value="Atf2/Sli1-like"/>
</dbReference>
<name>A0A6A5ZC90_9PLEO</name>
<gene>
    <name evidence="1" type="ORF">BDV96DRAFT_19579</name>
</gene>
<dbReference type="EMBL" id="ML977319">
    <property type="protein sequence ID" value="KAF2117149.1"/>
    <property type="molecule type" value="Genomic_DNA"/>
</dbReference>
<protein>
    <submittedName>
        <fullName evidence="1">Alcohol acetyltransferase-domain-containing protein</fullName>
    </submittedName>
</protein>
<dbReference type="InterPro" id="IPR052058">
    <property type="entry name" value="Alcohol_O-acetyltransferase"/>
</dbReference>
<dbReference type="GO" id="GO:0008080">
    <property type="term" value="F:N-acetyltransferase activity"/>
    <property type="evidence" value="ECO:0007669"/>
    <property type="project" value="TreeGrafter"/>
</dbReference>